<evidence type="ECO:0000256" key="1">
    <source>
        <dbReference type="ARBA" id="ARBA00008791"/>
    </source>
</evidence>
<protein>
    <submittedName>
        <fullName evidence="3">Nucleotide-binding universal stress protein, UspA family</fullName>
    </submittedName>
</protein>
<dbReference type="Gene3D" id="3.40.50.620">
    <property type="entry name" value="HUPs"/>
    <property type="match status" value="2"/>
</dbReference>
<feature type="domain" description="UspA" evidence="2">
    <location>
        <begin position="1"/>
        <end position="138"/>
    </location>
</feature>
<organism evidence="3 4">
    <name type="scientific">Halogranum amylolyticum</name>
    <dbReference type="NCBI Taxonomy" id="660520"/>
    <lineage>
        <taxon>Archaea</taxon>
        <taxon>Methanobacteriati</taxon>
        <taxon>Methanobacteriota</taxon>
        <taxon>Stenosarchaea group</taxon>
        <taxon>Halobacteria</taxon>
        <taxon>Halobacteriales</taxon>
        <taxon>Haloferacaceae</taxon>
    </lineage>
</organism>
<dbReference type="InterPro" id="IPR014729">
    <property type="entry name" value="Rossmann-like_a/b/a_fold"/>
</dbReference>
<evidence type="ECO:0000259" key="2">
    <source>
        <dbReference type="Pfam" id="PF00582"/>
    </source>
</evidence>
<gene>
    <name evidence="3" type="ORF">SAMN04487948_13117</name>
</gene>
<dbReference type="OrthoDB" id="105697at2157"/>
<dbReference type="SUPFAM" id="SSF52402">
    <property type="entry name" value="Adenine nucleotide alpha hydrolases-like"/>
    <property type="match status" value="2"/>
</dbReference>
<dbReference type="RefSeq" id="WP_089827887.1">
    <property type="nucleotide sequence ID" value="NZ_FODV01000031.1"/>
</dbReference>
<sequence>MSSRVLVPVDGSEASRLAFAHATVRFRDGHVTLLHVIEPFPDHSKAAGYEGRRLEQVFERRQQLLDDIAASEAQYAGTVTTELVYGRPVRMIPRYVENNEVDEVVVGSRGRDGTSRLLLGSVAETVVRRVPVPVTVVRSRDDGDESLRRPAGHVLVPFDRSVCSRHALKYAFERFPDAAVTVLFVAYPPFETVEPIESGTGLDDLVAASVEIEDETDGVFELARQVADRNDRAIDTVTTSGDPAREILEWIDGNDVDHVVVGCHGRNGVARWLLGSVAETVVRRASVTVTAVK</sequence>
<proteinExistence type="inferred from homology"/>
<dbReference type="PANTHER" id="PTHR46268">
    <property type="entry name" value="STRESS RESPONSE PROTEIN NHAX"/>
    <property type="match status" value="1"/>
</dbReference>
<dbReference type="Proteomes" id="UP000199126">
    <property type="component" value="Unassembled WGS sequence"/>
</dbReference>
<name>A0A1H8WKX6_9EURY</name>
<dbReference type="PRINTS" id="PR01438">
    <property type="entry name" value="UNVRSLSTRESS"/>
</dbReference>
<evidence type="ECO:0000313" key="3">
    <source>
        <dbReference type="EMBL" id="SEP27728.1"/>
    </source>
</evidence>
<dbReference type="AlphaFoldDB" id="A0A1H8WKX6"/>
<feature type="domain" description="UspA" evidence="2">
    <location>
        <begin position="153"/>
        <end position="293"/>
    </location>
</feature>
<reference evidence="4" key="1">
    <citation type="submission" date="2016-10" db="EMBL/GenBank/DDBJ databases">
        <authorList>
            <person name="Varghese N."/>
            <person name="Submissions S."/>
        </authorList>
    </citation>
    <scope>NUCLEOTIDE SEQUENCE [LARGE SCALE GENOMIC DNA]</scope>
    <source>
        <strain evidence="4">CGMCC 1.10121</strain>
    </source>
</reference>
<dbReference type="Pfam" id="PF00582">
    <property type="entry name" value="Usp"/>
    <property type="match status" value="2"/>
</dbReference>
<keyword evidence="4" id="KW-1185">Reference proteome</keyword>
<dbReference type="EMBL" id="FODV01000031">
    <property type="protein sequence ID" value="SEP27728.1"/>
    <property type="molecule type" value="Genomic_DNA"/>
</dbReference>
<dbReference type="CDD" id="cd00293">
    <property type="entry name" value="USP-like"/>
    <property type="match status" value="2"/>
</dbReference>
<dbReference type="PANTHER" id="PTHR46268:SF24">
    <property type="entry name" value="UNIVERSAL STRESS PROTEIN"/>
    <property type="match status" value="1"/>
</dbReference>
<comment type="similarity">
    <text evidence="1">Belongs to the universal stress protein A family.</text>
</comment>
<dbReference type="InterPro" id="IPR006016">
    <property type="entry name" value="UspA"/>
</dbReference>
<evidence type="ECO:0000313" key="4">
    <source>
        <dbReference type="Proteomes" id="UP000199126"/>
    </source>
</evidence>
<accession>A0A1H8WKX6</accession>
<dbReference type="InterPro" id="IPR006015">
    <property type="entry name" value="Universal_stress_UspA"/>
</dbReference>